<evidence type="ECO:0000256" key="4">
    <source>
        <dbReference type="ARBA" id="ARBA00023065"/>
    </source>
</evidence>
<name>D5QA43_9LACO</name>
<dbReference type="GO" id="GO:0046933">
    <property type="term" value="F:proton-transporting ATP synthase activity, rotational mechanism"/>
    <property type="evidence" value="ECO:0007669"/>
    <property type="project" value="UniProtKB-UniRule"/>
</dbReference>
<protein>
    <recommendedName>
        <fullName evidence="7">ATP synthase subunit delta</fullName>
    </recommendedName>
    <alternativeName>
        <fullName evidence="7">ATP synthase F(1) sector subunit delta</fullName>
    </alternativeName>
    <alternativeName>
        <fullName evidence="7">F-type ATPase subunit delta</fullName>
        <shortName evidence="7">F-ATPase subunit delta</shortName>
    </alternativeName>
</protein>
<dbReference type="GO" id="GO:0016787">
    <property type="term" value="F:hydrolase activity"/>
    <property type="evidence" value="ECO:0007669"/>
    <property type="project" value="UniProtKB-KW"/>
</dbReference>
<dbReference type="InterPro" id="IPR000711">
    <property type="entry name" value="ATPase_OSCP/dsu"/>
</dbReference>
<comment type="subcellular location">
    <subcellularLocation>
        <location evidence="7">Cell membrane</location>
        <topology evidence="7">Peripheral membrane protein</topology>
    </subcellularLocation>
    <subcellularLocation>
        <location evidence="1">Membrane</location>
    </subcellularLocation>
</comment>
<evidence type="ECO:0000313" key="8">
    <source>
        <dbReference type="EMBL" id="EFG55733.1"/>
    </source>
</evidence>
<dbReference type="HAMAP" id="MF_01416">
    <property type="entry name" value="ATP_synth_delta_bact"/>
    <property type="match status" value="1"/>
</dbReference>
<evidence type="ECO:0000256" key="5">
    <source>
        <dbReference type="ARBA" id="ARBA00023136"/>
    </source>
</evidence>
<keyword evidence="5 7" id="KW-0472">Membrane</keyword>
<comment type="similarity">
    <text evidence="7">Belongs to the ATPase delta chain family.</text>
</comment>
<dbReference type="Pfam" id="PF00213">
    <property type="entry name" value="OSCP"/>
    <property type="match status" value="1"/>
</dbReference>
<evidence type="ECO:0000256" key="7">
    <source>
        <dbReference type="HAMAP-Rule" id="MF_01416"/>
    </source>
</evidence>
<dbReference type="EMBL" id="ADNY01000023">
    <property type="protein sequence ID" value="EFG55733.1"/>
    <property type="molecule type" value="Genomic_DNA"/>
</dbReference>
<accession>D5QA43</accession>
<keyword evidence="2 7" id="KW-0813">Transport</keyword>
<comment type="caution">
    <text evidence="8">The sequence shown here is derived from an EMBL/GenBank/DDBJ whole genome shotgun (WGS) entry which is preliminary data.</text>
</comment>
<evidence type="ECO:0000256" key="6">
    <source>
        <dbReference type="ARBA" id="ARBA00023310"/>
    </source>
</evidence>
<dbReference type="AlphaFoldDB" id="D5QA43"/>
<dbReference type="STRING" id="83683.B1745_04255"/>
<keyword evidence="4 7" id="KW-0406">Ion transport</keyword>
<keyword evidence="3 7" id="KW-0375">Hydrogen ion transport</keyword>
<dbReference type="PRINTS" id="PR00125">
    <property type="entry name" value="ATPASEDELTA"/>
</dbReference>
<keyword evidence="8" id="KW-0378">Hydrolase</keyword>
<dbReference type="InterPro" id="IPR026015">
    <property type="entry name" value="ATP_synth_OSCP/delta_N_sf"/>
</dbReference>
<dbReference type="GO" id="GO:0045259">
    <property type="term" value="C:proton-transporting ATP synthase complex"/>
    <property type="evidence" value="ECO:0007669"/>
    <property type="project" value="UniProtKB-KW"/>
</dbReference>
<gene>
    <name evidence="7 8" type="primary">atpH</name>
    <name evidence="8" type="ORF">HMPREF0493_0613</name>
</gene>
<dbReference type="RefSeq" id="WP_006351766.1">
    <property type="nucleotide sequence ID" value="NZ_ADNY01000023.1"/>
</dbReference>
<proteinExistence type="inferred from homology"/>
<dbReference type="GO" id="GO:0005886">
    <property type="term" value="C:plasma membrane"/>
    <property type="evidence" value="ECO:0007669"/>
    <property type="project" value="UniProtKB-SubCell"/>
</dbReference>
<reference evidence="8 9" key="1">
    <citation type="submission" date="2010-04" db="EMBL/GenBank/DDBJ databases">
        <authorList>
            <person name="Muzny D."/>
            <person name="Qin X."/>
            <person name="Deng J."/>
            <person name="Jiang H."/>
            <person name="Liu Y."/>
            <person name="Qu J."/>
            <person name="Song X.-Z."/>
            <person name="Zhang L."/>
            <person name="Thornton R."/>
            <person name="Coyle M."/>
            <person name="Francisco L."/>
            <person name="Jackson L."/>
            <person name="Javaid M."/>
            <person name="Korchina V."/>
            <person name="Kovar C."/>
            <person name="Mata R."/>
            <person name="Mathew T."/>
            <person name="Ngo R."/>
            <person name="Nguyen L."/>
            <person name="Nguyen N."/>
            <person name="Okwuonu G."/>
            <person name="Ongeri F."/>
            <person name="Pham C."/>
            <person name="Simmons D."/>
            <person name="Wilczek-Boney K."/>
            <person name="Hale W."/>
            <person name="Jakkamsetti A."/>
            <person name="Pham P."/>
            <person name="Ruth R."/>
            <person name="San Lucas F."/>
            <person name="Warren J."/>
            <person name="Zhang J."/>
            <person name="Zhao Z."/>
            <person name="Zhou C."/>
            <person name="Zhu D."/>
            <person name="Lee S."/>
            <person name="Bess C."/>
            <person name="Blankenburg K."/>
            <person name="Forbes L."/>
            <person name="Fu Q."/>
            <person name="Gubbala S."/>
            <person name="Hirani K."/>
            <person name="Jayaseelan J.C."/>
            <person name="Lara F."/>
            <person name="Munidasa M."/>
            <person name="Palculict T."/>
            <person name="Patil S."/>
            <person name="Pu L.-L."/>
            <person name="Saada N."/>
            <person name="Tang L."/>
            <person name="Weissenberger G."/>
            <person name="Zhu Y."/>
            <person name="Hemphill L."/>
            <person name="Shang Y."/>
            <person name="Youmans B."/>
            <person name="Ayvaz T."/>
            <person name="Ross M."/>
            <person name="Santibanez J."/>
            <person name="Aqrawi P."/>
            <person name="Gross S."/>
            <person name="Joshi V."/>
            <person name="Fowler G."/>
            <person name="Nazareth L."/>
            <person name="Reid J."/>
            <person name="Worley K."/>
            <person name="Petrosino J."/>
            <person name="Highlander S."/>
            <person name="Gibbs R."/>
        </authorList>
    </citation>
    <scope>NUCLEOTIDE SEQUENCE [LARGE SCALE GENOMIC DNA]</scope>
    <source>
        <strain evidence="8 9">DSM 11664</strain>
    </source>
</reference>
<evidence type="ECO:0000256" key="2">
    <source>
        <dbReference type="ARBA" id="ARBA00022448"/>
    </source>
</evidence>
<dbReference type="Proteomes" id="UP000004069">
    <property type="component" value="Unassembled WGS sequence"/>
</dbReference>
<keyword evidence="6 7" id="KW-0066">ATP synthesis</keyword>
<dbReference type="NCBIfam" id="TIGR01145">
    <property type="entry name" value="ATP_synt_delta"/>
    <property type="match status" value="1"/>
</dbReference>
<keyword evidence="9" id="KW-1185">Reference proteome</keyword>
<dbReference type="OrthoDB" id="9786633at2"/>
<comment type="function">
    <text evidence="7">F(1)F(0) ATP synthase produces ATP from ADP in the presence of a proton or sodium gradient. F-type ATPases consist of two structural domains, F(1) containing the extramembraneous catalytic core and F(0) containing the membrane proton channel, linked together by a central stalk and a peripheral stalk. During catalysis, ATP synthesis in the catalytic domain of F(1) is coupled via a rotary mechanism of the central stalk subunits to proton translocation.</text>
</comment>
<evidence type="ECO:0000313" key="9">
    <source>
        <dbReference type="Proteomes" id="UP000004069"/>
    </source>
</evidence>
<evidence type="ECO:0000256" key="1">
    <source>
        <dbReference type="ARBA" id="ARBA00004370"/>
    </source>
</evidence>
<dbReference type="PANTHER" id="PTHR11910">
    <property type="entry name" value="ATP SYNTHASE DELTA CHAIN"/>
    <property type="match status" value="1"/>
</dbReference>
<comment type="function">
    <text evidence="7">This protein is part of the stalk that links CF(0) to CF(1). It either transmits conformational changes from CF(0) to CF(1) or is implicated in proton conduction.</text>
</comment>
<dbReference type="eggNOG" id="COG0712">
    <property type="taxonomic scope" value="Bacteria"/>
</dbReference>
<dbReference type="Gene3D" id="1.10.520.20">
    <property type="entry name" value="N-terminal domain of the delta subunit of the F1F0-ATP synthase"/>
    <property type="match status" value="1"/>
</dbReference>
<dbReference type="PATRIC" id="fig|585524.9.peg.347"/>
<sequence>MALSREEIAARYGAALFGYAQDMKVLDPMFSQLQELKKAIEENPAIVGVLSDPILNKDEKKKTLEAIEKDFSDEIQGFLNLLLEYDRFEYIIPIIDRFDDFYDQEKLIASGTATTAVKLDDDQLKRLGDSYAKKYHLNAVRLENQVDPSILGGVILQVKDRVIDGSVKNKLKKIRAQLIDEN</sequence>
<dbReference type="SUPFAM" id="SSF47928">
    <property type="entry name" value="N-terminal domain of the delta subunit of the F1F0-ATP synthase"/>
    <property type="match status" value="1"/>
</dbReference>
<organism evidence="8 9">
    <name type="scientific">Lactobacillus amylolyticus DSM 11664</name>
    <dbReference type="NCBI Taxonomy" id="585524"/>
    <lineage>
        <taxon>Bacteria</taxon>
        <taxon>Bacillati</taxon>
        <taxon>Bacillota</taxon>
        <taxon>Bacilli</taxon>
        <taxon>Lactobacillales</taxon>
        <taxon>Lactobacillaceae</taxon>
        <taxon>Lactobacillus</taxon>
    </lineage>
</organism>
<evidence type="ECO:0000256" key="3">
    <source>
        <dbReference type="ARBA" id="ARBA00022781"/>
    </source>
</evidence>
<keyword evidence="7" id="KW-1003">Cell membrane</keyword>
<keyword evidence="7" id="KW-0139">CF(1)</keyword>